<dbReference type="PROSITE" id="PS50181">
    <property type="entry name" value="FBOX"/>
    <property type="match status" value="1"/>
</dbReference>
<dbReference type="KEGG" id="dpa:109543411"/>
<feature type="compositionally biased region" description="Polar residues" evidence="2">
    <location>
        <begin position="475"/>
        <end position="484"/>
    </location>
</feature>
<evidence type="ECO:0000313" key="4">
    <source>
        <dbReference type="EMBL" id="ENN72151.1"/>
    </source>
</evidence>
<dbReference type="PANTHER" id="PTHR13252">
    <property type="entry name" value="F-BOX ONLY PROTEIN 28"/>
    <property type="match status" value="1"/>
</dbReference>
<evidence type="ECO:0000313" key="5">
    <source>
        <dbReference type="EMBL" id="ERL91123.1"/>
    </source>
</evidence>
<name>N6TUU7_DENPD</name>
<dbReference type="SUPFAM" id="SSF57997">
    <property type="entry name" value="Tropomyosin"/>
    <property type="match status" value="1"/>
</dbReference>
<feature type="compositionally biased region" description="Polar residues" evidence="2">
    <location>
        <begin position="1"/>
        <end position="16"/>
    </location>
</feature>
<feature type="coiled-coil region" evidence="1">
    <location>
        <begin position="291"/>
        <end position="367"/>
    </location>
</feature>
<evidence type="ECO:0000256" key="2">
    <source>
        <dbReference type="SAM" id="MobiDB-lite"/>
    </source>
</evidence>
<dbReference type="GO" id="GO:0005634">
    <property type="term" value="C:nucleus"/>
    <property type="evidence" value="ECO:0007669"/>
    <property type="project" value="TreeGrafter"/>
</dbReference>
<dbReference type="InterPro" id="IPR039719">
    <property type="entry name" value="FBXO28"/>
</dbReference>
<keyword evidence="7" id="KW-1185">Reference proteome</keyword>
<reference evidence="7 8" key="1">
    <citation type="journal article" date="2013" name="Genome Biol.">
        <title>Draft genome of the mountain pine beetle, Dendroctonus ponderosae Hopkins, a major forest pest.</title>
        <authorList>
            <person name="Keeling C.I."/>
            <person name="Yuen M.M."/>
            <person name="Liao N.Y."/>
            <person name="Docking T.R."/>
            <person name="Chan S.K."/>
            <person name="Taylor G.A."/>
            <person name="Palmquist D.L."/>
            <person name="Jackman S.D."/>
            <person name="Nguyen A."/>
            <person name="Li M."/>
            <person name="Henderson H."/>
            <person name="Janes J.K."/>
            <person name="Zhao Y."/>
            <person name="Pandoh P."/>
            <person name="Moore R."/>
            <person name="Sperling F.A."/>
            <person name="Huber D.P."/>
            <person name="Birol I."/>
            <person name="Jones S.J."/>
            <person name="Bohlmann J."/>
        </authorList>
    </citation>
    <scope>NUCLEOTIDE SEQUENCE</scope>
</reference>
<dbReference type="Proteomes" id="UP000019118">
    <property type="component" value="Unassembled WGS sequence"/>
</dbReference>
<dbReference type="AlphaFoldDB" id="N6TUU7"/>
<dbReference type="GO" id="GO:0003713">
    <property type="term" value="F:transcription coactivator activity"/>
    <property type="evidence" value="ECO:0007669"/>
    <property type="project" value="TreeGrafter"/>
</dbReference>
<dbReference type="SMART" id="SM00256">
    <property type="entry name" value="FBOX"/>
    <property type="match status" value="1"/>
</dbReference>
<evidence type="ECO:0000313" key="7">
    <source>
        <dbReference type="Proteomes" id="UP000019118"/>
    </source>
</evidence>
<sequence>MVSTRQMSNCSNNNGEGLSGAAGPSSAPHVYTPDLGPAKCTRNSLMAVGAAMAGTVQCYKVQNVPVPALKLLDLPDEVLEKIFSYLPFKEICKLRLVCRRVDQISAYILNSTFSKLQNQMLQRFQEIKSKMPRRESARRSHHLACESDIVETLHMRLTLLQMSFGKHIERKHCCFFPGEILDEVYSILHYIKTTPRLDLPYKVTDELFDLSTMAMEYFKEKIEPNLPEIAYFSSDFMNFSSSFASPSSSKYCLEASTMSSDSSKVDQVDADVLEEEFVEIPQSNMVLRKRIRKIKQGMKRYNSQLTVLRQELKACKKKTADQQKQVTDQQKQLADQQKQTLEYATRLDEYDKKNDEISRKFSTLLQELNKCKTELQYWRCKSPATSPVCNSCGNLVVPEPDEIQALINQGVHPEELGLPAISEAAAGSPNPDQSTPNKSKDAAVPPIKPSRIPKECGNLEAEPSDWLSEKKAEMSVSSSGPTPRQSKRKSSSEERDEEHQAKKTKRSGKTRCKRANSKV</sequence>
<feature type="domain" description="F-box" evidence="3">
    <location>
        <begin position="68"/>
        <end position="116"/>
    </location>
</feature>
<feature type="non-terminal residue" evidence="4">
    <location>
        <position position="1"/>
    </location>
</feature>
<proteinExistence type="predicted"/>
<dbReference type="HOGENOM" id="CLU_024146_4_1_1"/>
<evidence type="ECO:0000259" key="3">
    <source>
        <dbReference type="PROSITE" id="PS50181"/>
    </source>
</evidence>
<dbReference type="PANTHER" id="PTHR13252:SF1">
    <property type="entry name" value="DAMPENED, ISOFORM A"/>
    <property type="match status" value="1"/>
</dbReference>
<protein>
    <recommendedName>
        <fullName evidence="3">F-box domain-containing protein</fullName>
    </recommendedName>
</protein>
<dbReference type="InterPro" id="IPR001810">
    <property type="entry name" value="F-box_dom"/>
</dbReference>
<dbReference type="Pfam" id="PF12937">
    <property type="entry name" value="F-box-like"/>
    <property type="match status" value="1"/>
</dbReference>
<reference evidence="6" key="2">
    <citation type="submission" date="2024-08" db="UniProtKB">
        <authorList>
            <consortium name="EnsemblMetazoa"/>
        </authorList>
    </citation>
    <scope>IDENTIFICATION</scope>
</reference>
<dbReference type="EMBL" id="KB741239">
    <property type="protein sequence ID" value="ENN72151.1"/>
    <property type="molecule type" value="Genomic_DNA"/>
</dbReference>
<feature type="region of interest" description="Disordered" evidence="2">
    <location>
        <begin position="423"/>
        <end position="519"/>
    </location>
</feature>
<evidence type="ECO:0000313" key="6">
    <source>
        <dbReference type="EnsemblMetazoa" id="XP_019768675.1"/>
    </source>
</evidence>
<dbReference type="Proteomes" id="UP000030742">
    <property type="component" value="Unassembled WGS sequence"/>
</dbReference>
<dbReference type="SUPFAM" id="SSF81383">
    <property type="entry name" value="F-box domain"/>
    <property type="match status" value="1"/>
</dbReference>
<organism evidence="4">
    <name type="scientific">Dendroctonus ponderosae</name>
    <name type="common">Mountain pine beetle</name>
    <dbReference type="NCBI Taxonomy" id="77166"/>
    <lineage>
        <taxon>Eukaryota</taxon>
        <taxon>Metazoa</taxon>
        <taxon>Ecdysozoa</taxon>
        <taxon>Arthropoda</taxon>
        <taxon>Hexapoda</taxon>
        <taxon>Insecta</taxon>
        <taxon>Pterygota</taxon>
        <taxon>Neoptera</taxon>
        <taxon>Endopterygota</taxon>
        <taxon>Coleoptera</taxon>
        <taxon>Polyphaga</taxon>
        <taxon>Cucujiformia</taxon>
        <taxon>Curculionidae</taxon>
        <taxon>Scolytinae</taxon>
        <taxon>Dendroctonus</taxon>
    </lineage>
</organism>
<feature type="compositionally biased region" description="Basic and acidic residues" evidence="2">
    <location>
        <begin position="490"/>
        <end position="501"/>
    </location>
</feature>
<dbReference type="InterPro" id="IPR036047">
    <property type="entry name" value="F-box-like_dom_sf"/>
</dbReference>
<dbReference type="CDD" id="cd22100">
    <property type="entry name" value="F-box_FBXO28"/>
    <property type="match status" value="1"/>
</dbReference>
<dbReference type="EnsemblMetazoa" id="XM_019913116.1">
    <property type="protein sequence ID" value="XP_019768675.1"/>
    <property type="gene ID" value="LOC109543411"/>
</dbReference>
<keyword evidence="1" id="KW-0175">Coiled coil</keyword>
<accession>N6TUU7</accession>
<evidence type="ECO:0000313" key="8">
    <source>
        <dbReference type="Proteomes" id="UP000030742"/>
    </source>
</evidence>
<dbReference type="OrthoDB" id="8180181at2759"/>
<gene>
    <name evidence="6" type="primary">109543411</name>
    <name evidence="5" type="ORF">D910_08464</name>
    <name evidence="4" type="ORF">YQE_11208</name>
</gene>
<dbReference type="EMBL" id="KB632275">
    <property type="protein sequence ID" value="ERL91123.1"/>
    <property type="molecule type" value="Genomic_DNA"/>
</dbReference>
<feature type="compositionally biased region" description="Basic residues" evidence="2">
    <location>
        <begin position="502"/>
        <end position="519"/>
    </location>
</feature>
<evidence type="ECO:0000256" key="1">
    <source>
        <dbReference type="SAM" id="Coils"/>
    </source>
</evidence>
<dbReference type="Gene3D" id="1.20.1280.50">
    <property type="match status" value="1"/>
</dbReference>
<feature type="region of interest" description="Disordered" evidence="2">
    <location>
        <begin position="1"/>
        <end position="25"/>
    </location>
</feature>
<dbReference type="EnsemblMetazoa" id="XM_019913117.1">
    <property type="protein sequence ID" value="XP_019768676.1"/>
    <property type="gene ID" value="LOC109543411"/>
</dbReference>